<reference evidence="2 3" key="1">
    <citation type="submission" date="2019-04" db="EMBL/GenBank/DDBJ databases">
        <title>Pedobacter sp. RP-3-15 sp. nov., isolated from Arctic soil.</title>
        <authorList>
            <person name="Dahal R.H."/>
            <person name="Kim D.-U."/>
        </authorList>
    </citation>
    <scope>NUCLEOTIDE SEQUENCE [LARGE SCALE GENOMIC DNA]</scope>
    <source>
        <strain evidence="2 3">RP-3-15</strain>
    </source>
</reference>
<dbReference type="Gene3D" id="3.40.50.1240">
    <property type="entry name" value="Phosphoglycerate mutase-like"/>
    <property type="match status" value="1"/>
</dbReference>
<gene>
    <name evidence="2" type="ORF">FA047_04765</name>
</gene>
<dbReference type="InterPro" id="IPR029033">
    <property type="entry name" value="His_PPase_superfam"/>
</dbReference>
<feature type="chain" id="PRO_5021001265" evidence="1">
    <location>
        <begin position="21"/>
        <end position="164"/>
    </location>
</feature>
<feature type="signal peptide" evidence="1">
    <location>
        <begin position="1"/>
        <end position="20"/>
    </location>
</feature>
<accession>A0A4U1CTV3</accession>
<keyword evidence="3" id="KW-1185">Reference proteome</keyword>
<name>A0A4U1CTV3_9SPHI</name>
<dbReference type="SUPFAM" id="SSF53254">
    <property type="entry name" value="Phosphoglycerate mutase-like"/>
    <property type="match status" value="1"/>
</dbReference>
<organism evidence="2 3">
    <name type="scientific">Pedobacter frigoris</name>
    <dbReference type="NCBI Taxonomy" id="2571272"/>
    <lineage>
        <taxon>Bacteria</taxon>
        <taxon>Pseudomonadati</taxon>
        <taxon>Bacteroidota</taxon>
        <taxon>Sphingobacteriia</taxon>
        <taxon>Sphingobacteriales</taxon>
        <taxon>Sphingobacteriaceae</taxon>
        <taxon>Pedobacter</taxon>
    </lineage>
</organism>
<evidence type="ECO:0000313" key="3">
    <source>
        <dbReference type="Proteomes" id="UP000307244"/>
    </source>
</evidence>
<evidence type="ECO:0000313" key="2">
    <source>
        <dbReference type="EMBL" id="TKC09409.1"/>
    </source>
</evidence>
<dbReference type="InterPro" id="IPR013078">
    <property type="entry name" value="His_Pase_superF_clade-1"/>
</dbReference>
<dbReference type="OrthoDB" id="3296006at2"/>
<comment type="caution">
    <text evidence="2">The sequence shown here is derived from an EMBL/GenBank/DDBJ whole genome shotgun (WGS) entry which is preliminary data.</text>
</comment>
<dbReference type="SMART" id="SM00855">
    <property type="entry name" value="PGAM"/>
    <property type="match status" value="1"/>
</dbReference>
<dbReference type="RefSeq" id="WP_136834820.1">
    <property type="nucleotide sequence ID" value="NZ_SWBQ01000001.1"/>
</dbReference>
<dbReference type="EMBL" id="SWBQ01000001">
    <property type="protein sequence ID" value="TKC09409.1"/>
    <property type="molecule type" value="Genomic_DNA"/>
</dbReference>
<sequence>MKKFILFLSLLFSIFQTALAQKTEIWIVRHAEKGVNNPNDPDLSDKGKKRAEDLAVILAKFKFDAAFSTPYKRTHQTLDPLAKKNKISITDYKSITTLVDDIRKNYSGKKIIIAGHSNTVLETIEAFGIQRPKAKITDDEFNNIFHLTLNGNKTELKTNTYGKI</sequence>
<dbReference type="Pfam" id="PF00300">
    <property type="entry name" value="His_Phos_1"/>
    <property type="match status" value="1"/>
</dbReference>
<dbReference type="AlphaFoldDB" id="A0A4U1CTV3"/>
<keyword evidence="1" id="KW-0732">Signal</keyword>
<evidence type="ECO:0000256" key="1">
    <source>
        <dbReference type="SAM" id="SignalP"/>
    </source>
</evidence>
<protein>
    <submittedName>
        <fullName evidence="2">Histidine phosphatase family protein</fullName>
    </submittedName>
</protein>
<proteinExistence type="predicted"/>
<dbReference type="Proteomes" id="UP000307244">
    <property type="component" value="Unassembled WGS sequence"/>
</dbReference>
<dbReference type="CDD" id="cd07067">
    <property type="entry name" value="HP_PGM_like"/>
    <property type="match status" value="1"/>
</dbReference>